<gene>
    <name evidence="2" type="ORF">CesoFtcFv8_016770</name>
</gene>
<evidence type="ECO:0000313" key="2">
    <source>
        <dbReference type="EMBL" id="KAK5888254.1"/>
    </source>
</evidence>
<organism evidence="2 3">
    <name type="scientific">Champsocephalus esox</name>
    <name type="common">pike icefish</name>
    <dbReference type="NCBI Taxonomy" id="159716"/>
    <lineage>
        <taxon>Eukaryota</taxon>
        <taxon>Metazoa</taxon>
        <taxon>Chordata</taxon>
        <taxon>Craniata</taxon>
        <taxon>Vertebrata</taxon>
        <taxon>Euteleostomi</taxon>
        <taxon>Actinopterygii</taxon>
        <taxon>Neopterygii</taxon>
        <taxon>Teleostei</taxon>
        <taxon>Neoteleostei</taxon>
        <taxon>Acanthomorphata</taxon>
        <taxon>Eupercaria</taxon>
        <taxon>Perciformes</taxon>
        <taxon>Notothenioidei</taxon>
        <taxon>Channichthyidae</taxon>
        <taxon>Champsocephalus</taxon>
    </lineage>
</organism>
<sequence>METGYLQERLLSVWMLQPGSSEQGNQSLHLPSSSSYTHSRGDRENQGGKDGRCFGLYPFPHPLAHSLPYLSSHSPLFSNQ</sequence>
<feature type="region of interest" description="Disordered" evidence="1">
    <location>
        <begin position="19"/>
        <end position="53"/>
    </location>
</feature>
<evidence type="ECO:0000313" key="3">
    <source>
        <dbReference type="Proteomes" id="UP001335648"/>
    </source>
</evidence>
<name>A0AAN8BNZ4_9TELE</name>
<reference evidence="2 3" key="1">
    <citation type="journal article" date="2023" name="Mol. Biol. Evol.">
        <title>Genomics of Secondarily Temperate Adaptation in the Only Non-Antarctic Icefish.</title>
        <authorList>
            <person name="Rivera-Colon A.G."/>
            <person name="Rayamajhi N."/>
            <person name="Minhas B.F."/>
            <person name="Madrigal G."/>
            <person name="Bilyk K.T."/>
            <person name="Yoon V."/>
            <person name="Hune M."/>
            <person name="Gregory S."/>
            <person name="Cheng C.H.C."/>
            <person name="Catchen J.M."/>
        </authorList>
    </citation>
    <scope>NUCLEOTIDE SEQUENCE [LARGE SCALE GENOMIC DNA]</scope>
    <source>
        <strain evidence="2">JC2023a</strain>
    </source>
</reference>
<accession>A0AAN8BNZ4</accession>
<proteinExistence type="predicted"/>
<feature type="compositionally biased region" description="Polar residues" evidence="1">
    <location>
        <begin position="19"/>
        <end position="38"/>
    </location>
</feature>
<dbReference type="Proteomes" id="UP001335648">
    <property type="component" value="Unassembled WGS sequence"/>
</dbReference>
<evidence type="ECO:0000256" key="1">
    <source>
        <dbReference type="SAM" id="MobiDB-lite"/>
    </source>
</evidence>
<keyword evidence="3" id="KW-1185">Reference proteome</keyword>
<comment type="caution">
    <text evidence="2">The sequence shown here is derived from an EMBL/GenBank/DDBJ whole genome shotgun (WGS) entry which is preliminary data.</text>
</comment>
<feature type="compositionally biased region" description="Basic and acidic residues" evidence="1">
    <location>
        <begin position="39"/>
        <end position="52"/>
    </location>
</feature>
<dbReference type="EMBL" id="JAULUE010002058">
    <property type="protein sequence ID" value="KAK5888254.1"/>
    <property type="molecule type" value="Genomic_DNA"/>
</dbReference>
<protein>
    <submittedName>
        <fullName evidence="2">Uncharacterized protein</fullName>
    </submittedName>
</protein>
<dbReference type="AlphaFoldDB" id="A0AAN8BNZ4"/>